<name>A0A0F9JJE0_9ZZZZ</name>
<gene>
    <name evidence="1" type="ORF">LCGC14_1445290</name>
</gene>
<dbReference type="AlphaFoldDB" id="A0A0F9JJE0"/>
<dbReference type="EMBL" id="LAZR01009901">
    <property type="protein sequence ID" value="KKM69979.1"/>
    <property type="molecule type" value="Genomic_DNA"/>
</dbReference>
<proteinExistence type="predicted"/>
<evidence type="ECO:0000313" key="1">
    <source>
        <dbReference type="EMBL" id="KKM69979.1"/>
    </source>
</evidence>
<protein>
    <submittedName>
        <fullName evidence="1">Uncharacterized protein</fullName>
    </submittedName>
</protein>
<dbReference type="InterPro" id="IPR013325">
    <property type="entry name" value="RNA_pol_sigma_r2"/>
</dbReference>
<organism evidence="1">
    <name type="scientific">marine sediment metagenome</name>
    <dbReference type="NCBI Taxonomy" id="412755"/>
    <lineage>
        <taxon>unclassified sequences</taxon>
        <taxon>metagenomes</taxon>
        <taxon>ecological metagenomes</taxon>
    </lineage>
</organism>
<comment type="caution">
    <text evidence="1">The sequence shown here is derived from an EMBL/GenBank/DDBJ whole genome shotgun (WGS) entry which is preliminary data.</text>
</comment>
<dbReference type="GO" id="GO:0006352">
    <property type="term" value="P:DNA-templated transcription initiation"/>
    <property type="evidence" value="ECO:0007669"/>
    <property type="project" value="InterPro"/>
</dbReference>
<dbReference type="GO" id="GO:0003700">
    <property type="term" value="F:DNA-binding transcription factor activity"/>
    <property type="evidence" value="ECO:0007669"/>
    <property type="project" value="InterPro"/>
</dbReference>
<accession>A0A0F9JJE0</accession>
<sequence>MIDFRALETQWTPLLRKFASWRIPGMEYEDIMQEMRIVLFNVQRNYDQTKNTKFLTFLYASFLNTALKLLYKSGEGCKPRKGTIPKGIINPLCDGKHDEGVGCSWCMAQQSMFVVDDVSMIDLLSHASYEAQAIAGFIIRGDTSKKGWVNFGLTGGQIISGTRELRKLLKEGG</sequence>
<reference evidence="1" key="1">
    <citation type="journal article" date="2015" name="Nature">
        <title>Complex archaea that bridge the gap between prokaryotes and eukaryotes.</title>
        <authorList>
            <person name="Spang A."/>
            <person name="Saw J.H."/>
            <person name="Jorgensen S.L."/>
            <person name="Zaremba-Niedzwiedzka K."/>
            <person name="Martijn J."/>
            <person name="Lind A.E."/>
            <person name="van Eijk R."/>
            <person name="Schleper C."/>
            <person name="Guy L."/>
            <person name="Ettema T.J."/>
        </authorList>
    </citation>
    <scope>NUCLEOTIDE SEQUENCE</scope>
</reference>
<dbReference type="SUPFAM" id="SSF88946">
    <property type="entry name" value="Sigma2 domain of RNA polymerase sigma factors"/>
    <property type="match status" value="1"/>
</dbReference>